<sequence>MEIDLPDVLAEVTAQFARYEKALVSNDVAVLDELFRNDRRTLRYGIGENLYGYDAIMAFRAARSPVGLMRRTDKTVITTYGRDAAVASTLFYREGAPGKVGRQMQTWVRFPEGWRIVAAHVSIINDPEAPKVDSKS</sequence>
<dbReference type="NCBIfam" id="NF033625">
    <property type="entry name" value="HpxZ"/>
    <property type="match status" value="1"/>
</dbReference>
<evidence type="ECO:0000313" key="2">
    <source>
        <dbReference type="Proteomes" id="UP001364224"/>
    </source>
</evidence>
<accession>A0ABU8BN78</accession>
<dbReference type="SUPFAM" id="SSF54427">
    <property type="entry name" value="NTF2-like"/>
    <property type="match status" value="1"/>
</dbReference>
<reference evidence="1 2" key="1">
    <citation type="submission" date="2024-02" db="EMBL/GenBank/DDBJ databases">
        <title>Adaptive strategies in a cosmopolitan and abundant soil bacterium.</title>
        <authorList>
            <person name="Carini P."/>
        </authorList>
    </citation>
    <scope>NUCLEOTIDE SEQUENCE [LARGE SCALE GENOMIC DNA]</scope>
    <source>
        <strain evidence="1 2">AZCC 1608</strain>
    </source>
</reference>
<name>A0ABU8BN78_9BRAD</name>
<comment type="caution">
    <text evidence="1">The sequence shown here is derived from an EMBL/GenBank/DDBJ whole genome shotgun (WGS) entry which is preliminary data.</text>
</comment>
<evidence type="ECO:0008006" key="3">
    <source>
        <dbReference type="Google" id="ProtNLM"/>
    </source>
</evidence>
<dbReference type="Pfam" id="PF11533">
    <property type="entry name" value="AtzH-like"/>
    <property type="match status" value="1"/>
</dbReference>
<dbReference type="InterPro" id="IPR024507">
    <property type="entry name" value="AtzH-like"/>
</dbReference>
<organism evidence="1 2">
    <name type="scientific">Bradyrhizobium algeriense</name>
    <dbReference type="NCBI Taxonomy" id="634784"/>
    <lineage>
        <taxon>Bacteria</taxon>
        <taxon>Pseudomonadati</taxon>
        <taxon>Pseudomonadota</taxon>
        <taxon>Alphaproteobacteria</taxon>
        <taxon>Hyphomicrobiales</taxon>
        <taxon>Nitrobacteraceae</taxon>
        <taxon>Bradyrhizobium</taxon>
    </lineage>
</organism>
<proteinExistence type="predicted"/>
<dbReference type="EMBL" id="JAZHRV010000001">
    <property type="protein sequence ID" value="MEH2559999.1"/>
    <property type="molecule type" value="Genomic_DNA"/>
</dbReference>
<evidence type="ECO:0000313" key="1">
    <source>
        <dbReference type="EMBL" id="MEH2559999.1"/>
    </source>
</evidence>
<gene>
    <name evidence="1" type="ORF">V1286_007528</name>
</gene>
<dbReference type="Proteomes" id="UP001364224">
    <property type="component" value="Unassembled WGS sequence"/>
</dbReference>
<dbReference type="InterPro" id="IPR032710">
    <property type="entry name" value="NTF2-like_dom_sf"/>
</dbReference>
<protein>
    <recommendedName>
        <fullName evidence="3">Oxalurate catabolism protein HpxZ</fullName>
    </recommendedName>
</protein>
<keyword evidence="2" id="KW-1185">Reference proteome</keyword>
<dbReference type="Gene3D" id="3.10.450.50">
    <property type="match status" value="1"/>
</dbReference>
<dbReference type="RefSeq" id="WP_334488696.1">
    <property type="nucleotide sequence ID" value="NZ_JAZHRV010000001.1"/>
</dbReference>